<dbReference type="InterPro" id="IPR052182">
    <property type="entry name" value="Glycogen/Maltodextrin_Phosph"/>
</dbReference>
<dbReference type="GO" id="GO:0005975">
    <property type="term" value="P:carbohydrate metabolic process"/>
    <property type="evidence" value="ECO:0007669"/>
    <property type="project" value="InterPro"/>
</dbReference>
<gene>
    <name evidence="6" type="ORF">B5M42_06330</name>
</gene>
<dbReference type="PIRSF" id="PIRSF000460">
    <property type="entry name" value="Pprylas_GlgP"/>
    <property type="match status" value="1"/>
</dbReference>
<comment type="catalytic activity">
    <reaction evidence="1">
        <text>[(1-&gt;4)-alpha-D-glucosyl](n) + phosphate = [(1-&gt;4)-alpha-D-glucosyl](n-1) + alpha-D-glucose 1-phosphate</text>
        <dbReference type="Rhea" id="RHEA:41732"/>
        <dbReference type="Rhea" id="RHEA-COMP:9584"/>
        <dbReference type="Rhea" id="RHEA-COMP:9586"/>
        <dbReference type="ChEBI" id="CHEBI:15444"/>
        <dbReference type="ChEBI" id="CHEBI:43474"/>
        <dbReference type="ChEBI" id="CHEBI:58601"/>
        <dbReference type="EC" id="2.4.1.1"/>
    </reaction>
</comment>
<dbReference type="OrthoDB" id="9760804at2"/>
<dbReference type="InterPro" id="IPR011834">
    <property type="entry name" value="Agluc_phsphrylas"/>
</dbReference>
<organism evidence="6 7">
    <name type="scientific">Paenibacillus athensensis</name>
    <dbReference type="NCBI Taxonomy" id="1967502"/>
    <lineage>
        <taxon>Bacteria</taxon>
        <taxon>Bacillati</taxon>
        <taxon>Bacillota</taxon>
        <taxon>Bacilli</taxon>
        <taxon>Bacillales</taxon>
        <taxon>Paenibacillaceae</taxon>
        <taxon>Paenibacillus</taxon>
    </lineage>
</organism>
<keyword evidence="4" id="KW-0663">Pyridoxal phosphate</keyword>
<dbReference type="SUPFAM" id="SSF53756">
    <property type="entry name" value="UDP-Glycosyltransferase/glycogen phosphorylase"/>
    <property type="match status" value="1"/>
</dbReference>
<evidence type="ECO:0000256" key="4">
    <source>
        <dbReference type="PIRSR" id="PIRSR000460-1"/>
    </source>
</evidence>
<dbReference type="RefSeq" id="WP_134750890.1">
    <property type="nucleotide sequence ID" value="NZ_MYFO02000006.1"/>
</dbReference>
<dbReference type="InterPro" id="IPR024517">
    <property type="entry name" value="Glycogen_phosphorylase_DUF3417"/>
</dbReference>
<comment type="similarity">
    <text evidence="2">Belongs to the glycogen phosphorylase family.</text>
</comment>
<reference evidence="6 7" key="1">
    <citation type="submission" date="2017-03" db="EMBL/GenBank/DDBJ databases">
        <title>Isolation of Levoglucosan Utilizing Bacteria.</title>
        <authorList>
            <person name="Arya A.S."/>
        </authorList>
    </citation>
    <scope>NUCLEOTIDE SEQUENCE [LARGE SCALE GENOMIC DNA]</scope>
    <source>
        <strain evidence="6 7">MEC069</strain>
    </source>
</reference>
<evidence type="ECO:0000313" key="6">
    <source>
        <dbReference type="EMBL" id="TFE89707.1"/>
    </source>
</evidence>
<dbReference type="Pfam" id="PF11897">
    <property type="entry name" value="DUF3417"/>
    <property type="match status" value="1"/>
</dbReference>
<evidence type="ECO:0000256" key="1">
    <source>
        <dbReference type="ARBA" id="ARBA00001275"/>
    </source>
</evidence>
<dbReference type="Pfam" id="PF00343">
    <property type="entry name" value="Phosphorylase"/>
    <property type="match status" value="1"/>
</dbReference>
<accession>A0A4Y8Q637</accession>
<comment type="caution">
    <text evidence="6">The sequence shown here is derived from an EMBL/GenBank/DDBJ whole genome shotgun (WGS) entry which is preliminary data.</text>
</comment>
<dbReference type="PANTHER" id="PTHR42655:SF1">
    <property type="entry name" value="GLYCOGEN PHOSPHORYLASE"/>
    <property type="match status" value="1"/>
</dbReference>
<dbReference type="InterPro" id="IPR000811">
    <property type="entry name" value="Glyco_trans_35"/>
</dbReference>
<proteinExistence type="inferred from homology"/>
<evidence type="ECO:0000256" key="2">
    <source>
        <dbReference type="ARBA" id="ARBA00006047"/>
    </source>
</evidence>
<keyword evidence="7" id="KW-1185">Reference proteome</keyword>
<protein>
    <submittedName>
        <fullName evidence="6">Alpha-glucan phosphorylase</fullName>
    </submittedName>
</protein>
<name>A0A4Y8Q637_9BACL</name>
<dbReference type="EMBL" id="MYFO01000006">
    <property type="protein sequence ID" value="TFE89707.1"/>
    <property type="molecule type" value="Genomic_DNA"/>
</dbReference>
<evidence type="ECO:0000313" key="7">
    <source>
        <dbReference type="Proteomes" id="UP000298246"/>
    </source>
</evidence>
<feature type="domain" description="DUF3417" evidence="5">
    <location>
        <begin position="12"/>
        <end position="121"/>
    </location>
</feature>
<dbReference type="Proteomes" id="UP000298246">
    <property type="component" value="Unassembled WGS sequence"/>
</dbReference>
<dbReference type="AlphaFoldDB" id="A0A4Y8Q637"/>
<dbReference type="GO" id="GO:0030170">
    <property type="term" value="F:pyridoxal phosphate binding"/>
    <property type="evidence" value="ECO:0007669"/>
    <property type="project" value="InterPro"/>
</dbReference>
<dbReference type="Gene3D" id="3.40.50.2000">
    <property type="entry name" value="Glycogen Phosphorylase B"/>
    <property type="match status" value="3"/>
</dbReference>
<feature type="modified residue" description="N6-(pyridoxal phosphate)lysine" evidence="4">
    <location>
        <position position="602"/>
    </location>
</feature>
<evidence type="ECO:0000259" key="5">
    <source>
        <dbReference type="Pfam" id="PF11897"/>
    </source>
</evidence>
<dbReference type="GO" id="GO:0008184">
    <property type="term" value="F:glycogen phosphorylase activity"/>
    <property type="evidence" value="ECO:0007669"/>
    <property type="project" value="InterPro"/>
</dbReference>
<keyword evidence="3" id="KW-0021">Allosteric enzyme</keyword>
<sequence length="864" mass="96414">MQAAMTTQTRVLPAAIARLNELAYNLWFSWNDDALQLFQQMDARQWEQTGHNPVRLLQELDDARLQELSADSGFLEAYQGVIARFDDYMQSGHTWFEQRFGSGTPVHIAYFSAEFGFHESLPIYSGGLGVLAGDHCKSASDLGLPFVGVGLLYKKGYFTQKIDASGGQHAEQLHYDFARLPIRPAQKDGNDLTVTIDMPGRTVTLKLWTVQVGRNPVILLDADIAANQPDDRELTGQLYGGNQDTRISQEIVLGIGGVKALRALGIYPNVYHINEGHAAFLALERLRELLGLGLPFHAAVETVRSATVFTTHTPVPAGHDAFPYGMVEHHLGPLLGQLSAHRQALLDLGRDEATGLFNMTHLALHTSGLRNGVSQLHGKVSRGMFRSFHGNVETREVPIGAITNGVHLDSWTAPEWKALLDRFLPGSWKDDQANPQVWQSVELIPDESIWSVHTKLKEKMIAAARRNLQEQRRRNGDSAERIEEVRGYLSPKALTIGFARRFATYKRANLIFSDLRRLRKLLDDPQRPVQFIFAGKAHPADHPGQELIREIHRISQLKEFAGKVVLLENYDIDLARYLVHGVDVWLNNPRRPLEASGTSGQKAAMNGVLNFSVLDGWWEEGYDGTNGWAIGSTEDADWAAQERENTESIYRLLEEEIIPLYYNQGELPHQWINRMKRSIRTLSPAYNTHRMVQDYTVQTYLPTADRATRFAMNGYETAIKVADYKKFIRDNWHQVAIVSVDDGTAASVTAAAAAAASSGTTSSEAPPQPALKRVTADIAFGPIWPPDTLVEIVHYEEHSGAWEQVIVPMQASGDLVDQLQTFTAELPAHLAHGAHFSVRVRPVSPDFAHSFELPLITTTLHKEL</sequence>
<evidence type="ECO:0000256" key="3">
    <source>
        <dbReference type="ARBA" id="ARBA00022533"/>
    </source>
</evidence>
<dbReference type="NCBIfam" id="TIGR02094">
    <property type="entry name" value="more_P_ylases"/>
    <property type="match status" value="1"/>
</dbReference>
<dbReference type="PANTHER" id="PTHR42655">
    <property type="entry name" value="GLYCOGEN PHOSPHORYLASE"/>
    <property type="match status" value="1"/>
</dbReference>